<dbReference type="Proteomes" id="UP001189429">
    <property type="component" value="Unassembled WGS sequence"/>
</dbReference>
<evidence type="ECO:0000313" key="4">
    <source>
        <dbReference type="Proteomes" id="UP001189429"/>
    </source>
</evidence>
<protein>
    <submittedName>
        <fullName evidence="3">Uncharacterized protein</fullName>
    </submittedName>
</protein>
<evidence type="ECO:0000313" key="3">
    <source>
        <dbReference type="EMBL" id="CAK0849424.1"/>
    </source>
</evidence>
<comment type="caution">
    <text evidence="3">The sequence shown here is derived from an EMBL/GenBank/DDBJ whole genome shotgun (WGS) entry which is preliminary data.</text>
</comment>
<feature type="compositionally biased region" description="Low complexity" evidence="2">
    <location>
        <begin position="1"/>
        <end position="20"/>
    </location>
</feature>
<accession>A0ABN9TW06</accession>
<dbReference type="EMBL" id="CAUYUJ010015060">
    <property type="protein sequence ID" value="CAK0849424.1"/>
    <property type="molecule type" value="Genomic_DNA"/>
</dbReference>
<reference evidence="3" key="1">
    <citation type="submission" date="2023-10" db="EMBL/GenBank/DDBJ databases">
        <authorList>
            <person name="Chen Y."/>
            <person name="Shah S."/>
            <person name="Dougan E. K."/>
            <person name="Thang M."/>
            <person name="Chan C."/>
        </authorList>
    </citation>
    <scope>NUCLEOTIDE SEQUENCE [LARGE SCALE GENOMIC DNA]</scope>
</reference>
<evidence type="ECO:0000256" key="1">
    <source>
        <dbReference type="SAM" id="Coils"/>
    </source>
</evidence>
<gene>
    <name evidence="3" type="ORF">PCOR1329_LOCUS42110</name>
</gene>
<keyword evidence="1" id="KW-0175">Coiled coil</keyword>
<sequence length="306" mass="32403">MRPARAACSRAPPSAAGAGALRTGPVGGRDGRSLLKVCVRVAPRGFAFRPTRPCPSMAWPGERRPRSAGLTKRLASADAAEALLRGRLQDLEGALELRAARLCSPARARAGLLHHEAAVMQAELVEEEARSARLRQLLRARRAAAAAELREPRGAADGDGGAEIQALRLRVAAQRAEAEALRERLAAAARERAAVDEAEVCLLLAAKRSEVSLRALRAQVAASEDRGARLAALVAESVPLPFAEALKELCASASASAEPERVVRGAVATMLSEEVPITFTNRKCYTEPVQVVRSSGQCADMSQDCV</sequence>
<organism evidence="3 4">
    <name type="scientific">Prorocentrum cordatum</name>
    <dbReference type="NCBI Taxonomy" id="2364126"/>
    <lineage>
        <taxon>Eukaryota</taxon>
        <taxon>Sar</taxon>
        <taxon>Alveolata</taxon>
        <taxon>Dinophyceae</taxon>
        <taxon>Prorocentrales</taxon>
        <taxon>Prorocentraceae</taxon>
        <taxon>Prorocentrum</taxon>
    </lineage>
</organism>
<evidence type="ECO:0000256" key="2">
    <source>
        <dbReference type="SAM" id="MobiDB-lite"/>
    </source>
</evidence>
<feature type="coiled-coil region" evidence="1">
    <location>
        <begin position="164"/>
        <end position="198"/>
    </location>
</feature>
<keyword evidence="4" id="KW-1185">Reference proteome</keyword>
<feature type="region of interest" description="Disordered" evidence="2">
    <location>
        <begin position="1"/>
        <end position="25"/>
    </location>
</feature>
<proteinExistence type="predicted"/>
<name>A0ABN9TW06_9DINO</name>